<dbReference type="RefSeq" id="WP_410035553.1">
    <property type="nucleotide sequence ID" value="NZ_JBGMEF010000018.1"/>
</dbReference>
<dbReference type="PIRSF" id="PIRSF005962">
    <property type="entry name" value="Pept_M20D_amidohydro"/>
    <property type="match status" value="1"/>
</dbReference>
<evidence type="ECO:0000259" key="1">
    <source>
        <dbReference type="Pfam" id="PF07687"/>
    </source>
</evidence>
<sequence>MNFYKKSQDIKDYLIEIRRKLHENPEIGFEMTNTVKLVTDELDKMGIDYTKPIESGVLATIGKGDRCILLRADMDALPIKEEADVVCKSTNENGHLCGHDFHTAMLLGTAKLLKENEDKINGVVKLMFQPAEELLAGSQKMIDAGILENPKVEKAMMVHMDTTLAPGLYIKKGEMATSNNNFRIEVEGYGAHGAMPEKGVDAAFIAAQIVNALQVLVSREISFREGAVLTTGHISAGNAPNIIPDKAIIEGTTRTYSQKSKEHIKTRIPEIADHIAKAFRGKASFEILSDVPAIINDDQMVDDIVEVLKEIKKENPDFNYSDKAEAVTASDDFANVAKNVPAVMMMVGCKVDDQTVYPLHNAKAKFNEDAIIYGPTLMASVVMKYLGGNK</sequence>
<dbReference type="Proteomes" id="UP001637994">
    <property type="component" value="Unassembled WGS sequence"/>
</dbReference>
<gene>
    <name evidence="2" type="ORF">ACCQ42_05185</name>
</gene>
<dbReference type="InterPro" id="IPR036264">
    <property type="entry name" value="Bact_exopeptidase_dim_dom"/>
</dbReference>
<evidence type="ECO:0000313" key="3">
    <source>
        <dbReference type="Proteomes" id="UP001637994"/>
    </source>
</evidence>
<evidence type="ECO:0000313" key="2">
    <source>
        <dbReference type="EMBL" id="MFO3667161.1"/>
    </source>
</evidence>
<dbReference type="NCBIfam" id="TIGR01891">
    <property type="entry name" value="amidohydrolases"/>
    <property type="match status" value="1"/>
</dbReference>
<accession>A0ABW9MF52</accession>
<dbReference type="SUPFAM" id="SSF53187">
    <property type="entry name" value="Zn-dependent exopeptidases"/>
    <property type="match status" value="1"/>
</dbReference>
<dbReference type="Gene3D" id="3.40.630.10">
    <property type="entry name" value="Zn peptidases"/>
    <property type="match status" value="1"/>
</dbReference>
<name>A0ABW9MF52_9FIRM</name>
<protein>
    <submittedName>
        <fullName evidence="2">M20 family metallopeptidase</fullName>
    </submittedName>
</protein>
<dbReference type="Pfam" id="PF07687">
    <property type="entry name" value="M20_dimer"/>
    <property type="match status" value="1"/>
</dbReference>
<dbReference type="CDD" id="cd03886">
    <property type="entry name" value="M20_Acy1"/>
    <property type="match status" value="1"/>
</dbReference>
<dbReference type="PANTHER" id="PTHR11014">
    <property type="entry name" value="PEPTIDASE M20 FAMILY MEMBER"/>
    <property type="match status" value="1"/>
</dbReference>
<reference evidence="2 3" key="1">
    <citation type="journal article" date="2025" name="Anaerobe">
        <title>Description of Anaerococcus kampingiae sp. nov., Anaerococcus groningensis sp. nov., Anaerococcus martiniensis sp. nov., and Anaerococcus cruorum sp. nov., isolated from human clinical specimens.</title>
        <authorList>
            <person name="Boiten K.E."/>
            <person name="Meijer J."/>
            <person name="van Wezel E.M."/>
            <person name="Veloo A.C.M."/>
        </authorList>
    </citation>
    <scope>NUCLEOTIDE SEQUENCE [LARGE SCALE GENOMIC DNA]</scope>
    <source>
        <strain evidence="2 3">ENR0874</strain>
    </source>
</reference>
<dbReference type="SUPFAM" id="SSF55031">
    <property type="entry name" value="Bacterial exopeptidase dimerisation domain"/>
    <property type="match status" value="1"/>
</dbReference>
<organism evidence="2 3">
    <name type="scientific">Anaerococcus kampingae</name>
    <dbReference type="NCBI Taxonomy" id="3115614"/>
    <lineage>
        <taxon>Bacteria</taxon>
        <taxon>Bacillati</taxon>
        <taxon>Bacillota</taxon>
        <taxon>Tissierellia</taxon>
        <taxon>Tissierellales</taxon>
        <taxon>Peptoniphilaceae</taxon>
        <taxon>Anaerococcus</taxon>
    </lineage>
</organism>
<feature type="domain" description="Peptidase M20 dimerisation" evidence="1">
    <location>
        <begin position="181"/>
        <end position="277"/>
    </location>
</feature>
<dbReference type="PANTHER" id="PTHR11014:SF63">
    <property type="entry name" value="METALLOPEPTIDASE, PUTATIVE (AFU_ORTHOLOGUE AFUA_6G09600)-RELATED"/>
    <property type="match status" value="1"/>
</dbReference>
<dbReference type="Gene3D" id="3.30.70.360">
    <property type="match status" value="1"/>
</dbReference>
<dbReference type="InterPro" id="IPR002933">
    <property type="entry name" value="Peptidase_M20"/>
</dbReference>
<proteinExistence type="predicted"/>
<comment type="caution">
    <text evidence="2">The sequence shown here is derived from an EMBL/GenBank/DDBJ whole genome shotgun (WGS) entry which is preliminary data.</text>
</comment>
<dbReference type="InterPro" id="IPR017439">
    <property type="entry name" value="Amidohydrolase"/>
</dbReference>
<dbReference type="InterPro" id="IPR011650">
    <property type="entry name" value="Peptidase_M20_dimer"/>
</dbReference>
<keyword evidence="3" id="KW-1185">Reference proteome</keyword>
<dbReference type="EMBL" id="JBGMEF010000018">
    <property type="protein sequence ID" value="MFO3667161.1"/>
    <property type="molecule type" value="Genomic_DNA"/>
</dbReference>
<dbReference type="Pfam" id="PF01546">
    <property type="entry name" value="Peptidase_M20"/>
    <property type="match status" value="1"/>
</dbReference>